<dbReference type="GO" id="GO:0005576">
    <property type="term" value="C:extracellular region"/>
    <property type="evidence" value="ECO:0007669"/>
    <property type="project" value="UniProtKB-SubCell"/>
</dbReference>
<evidence type="ECO:0000256" key="13">
    <source>
        <dbReference type="PIRSR" id="PIRSR001400-2"/>
    </source>
</evidence>
<feature type="binding site" evidence="11">
    <location>
        <position position="188"/>
    </location>
    <ligand>
        <name>(2R)-2-phosphoglycerate</name>
        <dbReference type="ChEBI" id="CHEBI:58289"/>
    </ligand>
</feature>
<feature type="binding site" evidence="13">
    <location>
        <position position="308"/>
    </location>
    <ligand>
        <name>substrate</name>
    </ligand>
</feature>
<dbReference type="HAMAP" id="MF_00318">
    <property type="entry name" value="Enolase"/>
    <property type="match status" value="1"/>
</dbReference>
<evidence type="ECO:0000256" key="12">
    <source>
        <dbReference type="PIRSR" id="PIRSR001400-1"/>
    </source>
</evidence>
<feature type="binding site" evidence="13">
    <location>
        <position position="180"/>
    </location>
    <ligand>
        <name>substrate</name>
    </ligand>
</feature>
<evidence type="ECO:0000313" key="18">
    <source>
        <dbReference type="Proteomes" id="UP000198960"/>
    </source>
</evidence>
<dbReference type="SMART" id="SM01192">
    <property type="entry name" value="Enolase_C"/>
    <property type="match status" value="1"/>
</dbReference>
<dbReference type="SFLD" id="SFLDG00178">
    <property type="entry name" value="enolase"/>
    <property type="match status" value="1"/>
</dbReference>
<dbReference type="GO" id="GO:0006096">
    <property type="term" value="P:glycolytic process"/>
    <property type="evidence" value="ECO:0007669"/>
    <property type="project" value="UniProtKB-UniRule"/>
</dbReference>
<keyword evidence="7 11" id="KW-0479">Metal-binding</keyword>
<comment type="function">
    <text evidence="11">Catalyzes the reversible conversion of 2-phosphoglycerate (2-PG) into phosphoenolpyruvate (PEP). It is essential for the degradation of carbohydrates via glycolysis.</text>
</comment>
<feature type="binding site" evidence="11">
    <location>
        <position position="411"/>
    </location>
    <ligand>
        <name>(2R)-2-phosphoglycerate</name>
        <dbReference type="ChEBI" id="CHEBI:58289"/>
    </ligand>
</feature>
<dbReference type="PANTHER" id="PTHR11902:SF1">
    <property type="entry name" value="ENOLASE"/>
    <property type="match status" value="1"/>
</dbReference>
<protein>
    <recommendedName>
        <fullName evidence="4 11">Enolase</fullName>
        <ecNumber evidence="3 11">4.2.1.11</ecNumber>
    </recommendedName>
    <alternativeName>
        <fullName evidence="11">2-phospho-D-glycerate hydro-lyase</fullName>
    </alternativeName>
    <alternativeName>
        <fullName evidence="11">2-phosphoglycerate dehydratase</fullName>
    </alternativeName>
</protein>
<reference evidence="18" key="1">
    <citation type="submission" date="2016-10" db="EMBL/GenBank/DDBJ databases">
        <authorList>
            <person name="Varghese N."/>
            <person name="Submissions S."/>
        </authorList>
    </citation>
    <scope>NUCLEOTIDE SEQUENCE [LARGE SCALE GENOMIC DNA]</scope>
    <source>
        <strain evidence="18">DSM 45413</strain>
    </source>
</reference>
<evidence type="ECO:0000259" key="16">
    <source>
        <dbReference type="SMART" id="SM01193"/>
    </source>
</evidence>
<dbReference type="FunFam" id="3.20.20.120:FF:000001">
    <property type="entry name" value="Enolase"/>
    <property type="match status" value="1"/>
</dbReference>
<dbReference type="InterPro" id="IPR020810">
    <property type="entry name" value="Enolase_C"/>
</dbReference>
<feature type="binding site" evidence="11">
    <location>
        <position position="390"/>
    </location>
    <ligand>
        <name>(2R)-2-phosphoglycerate</name>
        <dbReference type="ChEBI" id="CHEBI:58289"/>
    </ligand>
</feature>
<evidence type="ECO:0000256" key="11">
    <source>
        <dbReference type="HAMAP-Rule" id="MF_00318"/>
    </source>
</evidence>
<dbReference type="SMART" id="SM01193">
    <property type="entry name" value="Enolase_N"/>
    <property type="match status" value="1"/>
</dbReference>
<feature type="binding site" evidence="11">
    <location>
        <position position="389"/>
    </location>
    <ligand>
        <name>(2R)-2-phosphoglycerate</name>
        <dbReference type="ChEBI" id="CHEBI:58289"/>
    </ligand>
</feature>
<evidence type="ECO:0000256" key="5">
    <source>
        <dbReference type="ARBA" id="ARBA00022490"/>
    </source>
</evidence>
<keyword evidence="10 11" id="KW-0456">Lyase</keyword>
<dbReference type="EC" id="4.2.1.11" evidence="3 11"/>
<dbReference type="Gene3D" id="3.20.20.120">
    <property type="entry name" value="Enolase-like C-terminal domain"/>
    <property type="match status" value="1"/>
</dbReference>
<evidence type="ECO:0000313" key="17">
    <source>
        <dbReference type="EMBL" id="SEO79039.1"/>
    </source>
</evidence>
<keyword evidence="8 11" id="KW-0460">Magnesium</keyword>
<keyword evidence="5 11" id="KW-0963">Cytoplasm</keyword>
<dbReference type="SFLD" id="SFLDF00002">
    <property type="entry name" value="enolase"/>
    <property type="match status" value="1"/>
</dbReference>
<dbReference type="FunFam" id="3.30.390.10:FF:000001">
    <property type="entry name" value="Enolase"/>
    <property type="match status" value="1"/>
</dbReference>
<evidence type="ECO:0000256" key="9">
    <source>
        <dbReference type="ARBA" id="ARBA00023152"/>
    </source>
</evidence>
<organism evidence="17 18">
    <name type="scientific">Trujillonella endophytica</name>
    <dbReference type="NCBI Taxonomy" id="673521"/>
    <lineage>
        <taxon>Bacteria</taxon>
        <taxon>Bacillati</taxon>
        <taxon>Actinomycetota</taxon>
        <taxon>Actinomycetes</taxon>
        <taxon>Geodermatophilales</taxon>
        <taxon>Geodermatophilaceae</taxon>
        <taxon>Trujillonella</taxon>
    </lineage>
</organism>
<evidence type="ECO:0000256" key="4">
    <source>
        <dbReference type="ARBA" id="ARBA00017068"/>
    </source>
</evidence>
<dbReference type="STRING" id="673521.SAMN05660991_01787"/>
<feature type="active site" description="Proton donor" evidence="11 12">
    <location>
        <position position="230"/>
    </location>
</feature>
<feature type="domain" description="Enolase N-terminal" evidence="16">
    <location>
        <begin position="30"/>
        <end position="159"/>
    </location>
</feature>
<feature type="binding site" evidence="13">
    <location>
        <position position="335"/>
    </location>
    <ligand>
        <name>substrate</name>
    </ligand>
</feature>
<dbReference type="EMBL" id="FOEE01000004">
    <property type="protein sequence ID" value="SEO79039.1"/>
    <property type="molecule type" value="Genomic_DNA"/>
</dbReference>
<dbReference type="PROSITE" id="PS00164">
    <property type="entry name" value="ENOLASE"/>
    <property type="match status" value="1"/>
</dbReference>
<dbReference type="InterPro" id="IPR020809">
    <property type="entry name" value="Enolase_CS"/>
</dbReference>
<dbReference type="Proteomes" id="UP000198960">
    <property type="component" value="Unassembled WGS sequence"/>
</dbReference>
<evidence type="ECO:0000256" key="7">
    <source>
        <dbReference type="ARBA" id="ARBA00022723"/>
    </source>
</evidence>
<comment type="similarity">
    <text evidence="2 11">Belongs to the enolase family.</text>
</comment>
<dbReference type="NCBIfam" id="TIGR01060">
    <property type="entry name" value="eno"/>
    <property type="match status" value="1"/>
</dbReference>
<dbReference type="InterPro" id="IPR000941">
    <property type="entry name" value="Enolase"/>
</dbReference>
<dbReference type="Pfam" id="PF00113">
    <property type="entry name" value="Enolase_C"/>
    <property type="match status" value="1"/>
</dbReference>
<feature type="binding site" evidence="13">
    <location>
        <begin position="387"/>
        <end position="390"/>
    </location>
    <ligand>
        <name>substrate</name>
    </ligand>
</feature>
<feature type="binding site" evidence="13">
    <location>
        <position position="411"/>
    </location>
    <ligand>
        <name>substrate</name>
    </ligand>
</feature>
<keyword evidence="18" id="KW-1185">Reference proteome</keyword>
<dbReference type="GO" id="GO:0000287">
    <property type="term" value="F:magnesium ion binding"/>
    <property type="evidence" value="ECO:0007669"/>
    <property type="project" value="UniProtKB-UniRule"/>
</dbReference>
<dbReference type="AlphaFoldDB" id="A0A1H8SJ54"/>
<comment type="catalytic activity">
    <reaction evidence="11">
        <text>(2R)-2-phosphoglycerate = phosphoenolpyruvate + H2O</text>
        <dbReference type="Rhea" id="RHEA:10164"/>
        <dbReference type="ChEBI" id="CHEBI:15377"/>
        <dbReference type="ChEBI" id="CHEBI:58289"/>
        <dbReference type="ChEBI" id="CHEBI:58702"/>
        <dbReference type="EC" id="4.2.1.11"/>
    </reaction>
</comment>
<feature type="binding site" evidence="11">
    <location>
        <position position="360"/>
    </location>
    <ligand>
        <name>(2R)-2-phosphoglycerate</name>
        <dbReference type="ChEBI" id="CHEBI:58289"/>
    </ligand>
</feature>
<accession>A0A1H8SJ54</accession>
<dbReference type="SUPFAM" id="SSF54826">
    <property type="entry name" value="Enolase N-terminal domain-like"/>
    <property type="match status" value="1"/>
</dbReference>
<keyword evidence="6 11" id="KW-0964">Secreted</keyword>
<dbReference type="InterPro" id="IPR036849">
    <property type="entry name" value="Enolase-like_C_sf"/>
</dbReference>
<gene>
    <name evidence="11" type="primary">eno</name>
    <name evidence="17" type="ORF">SAMN05660991_01787</name>
</gene>
<evidence type="ECO:0000256" key="8">
    <source>
        <dbReference type="ARBA" id="ARBA00022842"/>
    </source>
</evidence>
<evidence type="ECO:0000259" key="15">
    <source>
        <dbReference type="SMART" id="SM01192"/>
    </source>
</evidence>
<dbReference type="PIRSF" id="PIRSF001400">
    <property type="entry name" value="Enolase"/>
    <property type="match status" value="1"/>
</dbReference>
<dbReference type="CDD" id="cd03313">
    <property type="entry name" value="enolase"/>
    <property type="match status" value="1"/>
</dbReference>
<dbReference type="PANTHER" id="PTHR11902">
    <property type="entry name" value="ENOLASE"/>
    <property type="match status" value="1"/>
</dbReference>
<dbReference type="PRINTS" id="PR00148">
    <property type="entry name" value="ENOLASE"/>
</dbReference>
<comment type="subcellular location">
    <subcellularLocation>
        <location evidence="11">Cytoplasm</location>
    </subcellularLocation>
    <subcellularLocation>
        <location evidence="11">Secreted</location>
    </subcellularLocation>
    <subcellularLocation>
        <location evidence="11">Cell surface</location>
    </subcellularLocation>
    <text evidence="11">Fractions of enolase are present in both the cytoplasm and on the cell surface.</text>
</comment>
<dbReference type="InterPro" id="IPR020811">
    <property type="entry name" value="Enolase_N"/>
</dbReference>
<dbReference type="SFLD" id="SFLDS00001">
    <property type="entry name" value="Enolase"/>
    <property type="match status" value="1"/>
</dbReference>
<feature type="binding site" evidence="13">
    <location>
        <position position="189"/>
    </location>
    <ligand>
        <name>substrate</name>
    </ligand>
</feature>
<evidence type="ECO:0000256" key="6">
    <source>
        <dbReference type="ARBA" id="ARBA00022525"/>
    </source>
</evidence>
<dbReference type="GO" id="GO:0004634">
    <property type="term" value="F:phosphopyruvate hydratase activity"/>
    <property type="evidence" value="ECO:0007669"/>
    <property type="project" value="UniProtKB-UniRule"/>
</dbReference>
<dbReference type="Gene3D" id="3.30.390.10">
    <property type="entry name" value="Enolase-like, N-terminal domain"/>
    <property type="match status" value="1"/>
</dbReference>
<evidence type="ECO:0000256" key="2">
    <source>
        <dbReference type="ARBA" id="ARBA00009604"/>
    </source>
</evidence>
<sequence length="453" mass="47501">MGGKAPRRAVTVVCSEVTWATRYAAPVASIDAVGAREILDSRGNPTVEVEVALDDGTIARAAVPSGASTGAFEAVELRDGGERYGGKGVTQAVDGVLDVIGPELVGFEASEQRLVDQRLLDLDGTPDKSRLGANALLGVSLAVARAAADSASLPLFRYVGGPSAHLLPVPMMNILNGGAHADSNVDVQEFMIAPIGAATFAEALAVGTETYHALKAVLKARGLSTGLGDEGGFAPDLPNNRAALDLIAEAVEKAGYSLGTDIALALDVAATEFHTDGGYDFEGTTRSAEFLTDYYRELVDAYPIVSIEDPLSEEDWDGWIALTDALGDRVQLVGDDLFVTNPTRLADGIERGAANALLVKVNQIGTLTETLDAVNLAHRSGYRCMMSHRSGETEDTTIADLAVATDCGQIKTGAPARSERVAKYNQLLRIEEELDDAARYAGAAAFPRLAARG</sequence>
<dbReference type="UniPathway" id="UPA00109">
    <property type="reaction ID" value="UER00187"/>
</dbReference>
<dbReference type="InterPro" id="IPR029017">
    <property type="entry name" value="Enolase-like_N"/>
</dbReference>
<feature type="binding site" evidence="11 14">
    <location>
        <position position="267"/>
    </location>
    <ligand>
        <name>Mg(2+)</name>
        <dbReference type="ChEBI" id="CHEBI:18420"/>
    </ligand>
</feature>
<feature type="active site" description="Proton acceptor" evidence="11 12">
    <location>
        <position position="360"/>
    </location>
</feature>
<comment type="pathway">
    <text evidence="1 11">Carbohydrate degradation; glycolysis; pyruvate from D-glyceraldehyde 3-phosphate: step 4/5.</text>
</comment>
<feature type="domain" description="Enolase C-terminal TIM barrel" evidence="15">
    <location>
        <begin position="164"/>
        <end position="448"/>
    </location>
</feature>
<feature type="binding site" evidence="11 14">
    <location>
        <position position="335"/>
    </location>
    <ligand>
        <name>Mg(2+)</name>
        <dbReference type="ChEBI" id="CHEBI:18420"/>
    </ligand>
</feature>
<proteinExistence type="inferred from homology"/>
<evidence type="ECO:0000256" key="3">
    <source>
        <dbReference type="ARBA" id="ARBA00012058"/>
    </source>
</evidence>
<keyword evidence="9 11" id="KW-0324">Glycolysis</keyword>
<comment type="cofactor">
    <cofactor evidence="11">
        <name>Mg(2+)</name>
        <dbReference type="ChEBI" id="CHEBI:18420"/>
    </cofactor>
    <text evidence="11">Binds a second Mg(2+) ion via substrate during catalysis.</text>
</comment>
<evidence type="ECO:0000256" key="10">
    <source>
        <dbReference type="ARBA" id="ARBA00023239"/>
    </source>
</evidence>
<comment type="cofactor">
    <cofactor evidence="14">
        <name>Mg(2+)</name>
        <dbReference type="ChEBI" id="CHEBI:18420"/>
    </cofactor>
    <text evidence="14">Mg(2+) is required for catalysis and for stabilizing the dimer.</text>
</comment>
<dbReference type="GO" id="GO:0009986">
    <property type="term" value="C:cell surface"/>
    <property type="evidence" value="ECO:0007669"/>
    <property type="project" value="UniProtKB-SubCell"/>
</dbReference>
<feature type="binding site" evidence="11 14">
    <location>
        <position position="308"/>
    </location>
    <ligand>
        <name>Mg(2+)</name>
        <dbReference type="ChEBI" id="CHEBI:18420"/>
    </ligand>
</feature>
<dbReference type="Pfam" id="PF03952">
    <property type="entry name" value="Enolase_N"/>
    <property type="match status" value="1"/>
</dbReference>
<name>A0A1H8SJ54_9ACTN</name>
<evidence type="ECO:0000256" key="14">
    <source>
        <dbReference type="PIRSR" id="PIRSR001400-3"/>
    </source>
</evidence>
<dbReference type="SUPFAM" id="SSF51604">
    <property type="entry name" value="Enolase C-terminal domain-like"/>
    <property type="match status" value="1"/>
</dbReference>
<dbReference type="GO" id="GO:0000015">
    <property type="term" value="C:phosphopyruvate hydratase complex"/>
    <property type="evidence" value="ECO:0007669"/>
    <property type="project" value="InterPro"/>
</dbReference>
<evidence type="ECO:0000256" key="1">
    <source>
        <dbReference type="ARBA" id="ARBA00005031"/>
    </source>
</evidence>